<name>A0ACB8ZQW8_CICIN</name>
<protein>
    <submittedName>
        <fullName evidence="1">Uncharacterized protein</fullName>
    </submittedName>
</protein>
<sequence>MAGEEDNDAVLSDVEEEDNPPATVFDGTSSSTEDVSVERFREVVAELDRERKAREAAENSKSELQTSFNRLKVLAHEAIKKRDEISRQRDEVSRANEKLSAQLAEAVKEKDDLLKQKEDFAKQLEESVKAKDSSRSEIETAAQMLVTGIEKISGKVSNYKNFKAGGLPKSQKYSGLPAVAYGVIKRSNEIVEELHRQIESTTKSRNEAREQIEQRNYEIAIEVSQLESTIDGLREEVSKKDSVVQDLGKSISEKDEKISNLETELLKTQGLVDDYGVKLKNMELQIDSQKPLLVDQLAYVSKIHDQICSVIKILDDDKKNQLDLSDSLFLPQETEIEENIRACLAGLESVSDLTSILHEKTTDFVAGKNQEVKSLNESVTQLVREKEHIGFLLRSALSRRMSTDLSSKTNELFRVTENGLREAGIDYRFNNSDSNNDAGNLDNKDDEIYTLAGALENIIKQSQVEIIELKHTVDELREETRVLKENAEAQVKELIQKKEELEELKDKERVANENVEGLMTDIAAAEEEITRWKIAAQQEAEAGRAVEQEYVAQLFKAREELEEVKQAVMESEKKMKFKEETAGAAMAARDAAEKSLRLADLRAARLRERVEELTRQLEEVDTRVSSSGQSGARYVCWPWQWLGLNFVGSHTHAPHTQPHGSNEMELSEPLI</sequence>
<organism evidence="1 2">
    <name type="scientific">Cichorium intybus</name>
    <name type="common">Chicory</name>
    <dbReference type="NCBI Taxonomy" id="13427"/>
    <lineage>
        <taxon>Eukaryota</taxon>
        <taxon>Viridiplantae</taxon>
        <taxon>Streptophyta</taxon>
        <taxon>Embryophyta</taxon>
        <taxon>Tracheophyta</taxon>
        <taxon>Spermatophyta</taxon>
        <taxon>Magnoliopsida</taxon>
        <taxon>eudicotyledons</taxon>
        <taxon>Gunneridae</taxon>
        <taxon>Pentapetalae</taxon>
        <taxon>asterids</taxon>
        <taxon>campanulids</taxon>
        <taxon>Asterales</taxon>
        <taxon>Asteraceae</taxon>
        <taxon>Cichorioideae</taxon>
        <taxon>Cichorieae</taxon>
        <taxon>Cichoriinae</taxon>
        <taxon>Cichorium</taxon>
    </lineage>
</organism>
<dbReference type="EMBL" id="CM042016">
    <property type="protein sequence ID" value="KAI3698515.1"/>
    <property type="molecule type" value="Genomic_DNA"/>
</dbReference>
<gene>
    <name evidence="1" type="ORF">L2E82_42121</name>
</gene>
<evidence type="ECO:0000313" key="1">
    <source>
        <dbReference type="EMBL" id="KAI3698515.1"/>
    </source>
</evidence>
<reference evidence="1 2" key="2">
    <citation type="journal article" date="2022" name="Mol. Ecol. Resour.">
        <title>The genomes of chicory, endive, great burdock and yacon provide insights into Asteraceae paleo-polyploidization history and plant inulin production.</title>
        <authorList>
            <person name="Fan W."/>
            <person name="Wang S."/>
            <person name="Wang H."/>
            <person name="Wang A."/>
            <person name="Jiang F."/>
            <person name="Liu H."/>
            <person name="Zhao H."/>
            <person name="Xu D."/>
            <person name="Zhang Y."/>
        </authorList>
    </citation>
    <scope>NUCLEOTIDE SEQUENCE [LARGE SCALE GENOMIC DNA]</scope>
    <source>
        <strain evidence="2">cv. Punajuju</strain>
        <tissue evidence="1">Leaves</tissue>
    </source>
</reference>
<reference evidence="2" key="1">
    <citation type="journal article" date="2022" name="Mol. Ecol. Resour.">
        <title>The genomes of chicory, endive, great burdock and yacon provide insights into Asteraceae palaeo-polyploidization history and plant inulin production.</title>
        <authorList>
            <person name="Fan W."/>
            <person name="Wang S."/>
            <person name="Wang H."/>
            <person name="Wang A."/>
            <person name="Jiang F."/>
            <person name="Liu H."/>
            <person name="Zhao H."/>
            <person name="Xu D."/>
            <person name="Zhang Y."/>
        </authorList>
    </citation>
    <scope>NUCLEOTIDE SEQUENCE [LARGE SCALE GENOMIC DNA]</scope>
    <source>
        <strain evidence="2">cv. Punajuju</strain>
    </source>
</reference>
<proteinExistence type="predicted"/>
<evidence type="ECO:0000313" key="2">
    <source>
        <dbReference type="Proteomes" id="UP001055811"/>
    </source>
</evidence>
<accession>A0ACB8ZQW8</accession>
<dbReference type="Proteomes" id="UP001055811">
    <property type="component" value="Linkage Group LG08"/>
</dbReference>
<comment type="caution">
    <text evidence="1">The sequence shown here is derived from an EMBL/GenBank/DDBJ whole genome shotgun (WGS) entry which is preliminary data.</text>
</comment>
<keyword evidence="2" id="KW-1185">Reference proteome</keyword>